<gene>
    <name evidence="2" type="ORF">C8F04DRAFT_1196420</name>
</gene>
<reference evidence="2" key="1">
    <citation type="submission" date="2023-03" db="EMBL/GenBank/DDBJ databases">
        <title>Massive genome expansion in bonnet fungi (Mycena s.s.) driven by repeated elements and novel gene families across ecological guilds.</title>
        <authorList>
            <consortium name="Lawrence Berkeley National Laboratory"/>
            <person name="Harder C.B."/>
            <person name="Miyauchi S."/>
            <person name="Viragh M."/>
            <person name="Kuo A."/>
            <person name="Thoen E."/>
            <person name="Andreopoulos B."/>
            <person name="Lu D."/>
            <person name="Skrede I."/>
            <person name="Drula E."/>
            <person name="Henrissat B."/>
            <person name="Morin E."/>
            <person name="Kohler A."/>
            <person name="Barry K."/>
            <person name="LaButti K."/>
            <person name="Morin E."/>
            <person name="Salamov A."/>
            <person name="Lipzen A."/>
            <person name="Mereny Z."/>
            <person name="Hegedus B."/>
            <person name="Baldrian P."/>
            <person name="Stursova M."/>
            <person name="Weitz H."/>
            <person name="Taylor A."/>
            <person name="Grigoriev I.V."/>
            <person name="Nagy L.G."/>
            <person name="Martin F."/>
            <person name="Kauserud H."/>
        </authorList>
    </citation>
    <scope>NUCLEOTIDE SEQUENCE</scope>
    <source>
        <strain evidence="2">CBHHK200</strain>
    </source>
</reference>
<evidence type="ECO:0000313" key="2">
    <source>
        <dbReference type="EMBL" id="KAJ7020671.1"/>
    </source>
</evidence>
<dbReference type="AlphaFoldDB" id="A0AAD6S3R5"/>
<comment type="caution">
    <text evidence="2">The sequence shown here is derived from an EMBL/GenBank/DDBJ whole genome shotgun (WGS) entry which is preliminary data.</text>
</comment>
<dbReference type="EMBL" id="JARJCM010000256">
    <property type="protein sequence ID" value="KAJ7020671.1"/>
    <property type="molecule type" value="Genomic_DNA"/>
</dbReference>
<proteinExistence type="predicted"/>
<dbReference type="InterPro" id="IPR018306">
    <property type="entry name" value="Phage_T5_Orf172_DNA-bd"/>
</dbReference>
<evidence type="ECO:0000313" key="3">
    <source>
        <dbReference type="Proteomes" id="UP001218188"/>
    </source>
</evidence>
<accession>A0AAD6S3R5</accession>
<dbReference type="Pfam" id="PF10544">
    <property type="entry name" value="T5orf172"/>
    <property type="match status" value="1"/>
</dbReference>
<keyword evidence="3" id="KW-1185">Reference proteome</keyword>
<feature type="domain" description="Bacteriophage T5 Orf172 DNA-binding" evidence="1">
    <location>
        <begin position="60"/>
        <end position="143"/>
    </location>
</feature>
<sequence>MNNAAPFITAAALNIDLTTLPNPYLRDGFGVVYVNTRVSKKAFRLWRRGILSTAQFLSLFQIKVGHTCNFRRRRRQYNRCGRRFIIIWISHFSTPRRMLLECLVHANIRLRGALPIRVICGCGVRHREYVDCAAAGGIAAVEQDIVWWKGLFGEPVNSRVLNGKQRSGLPSTPDITSNRPANLVPACVLGVLAHSDCVSAVGFTSSTREDRKPQNARNLYAPGTRIDSEVHHVVPNVLCSMERDSKFLFEGHRKGYLRTSNCSIDPVEVRSRVWDLLMSVKGRRFKLYMGEKGQACYDSFGR</sequence>
<evidence type="ECO:0000259" key="1">
    <source>
        <dbReference type="Pfam" id="PF10544"/>
    </source>
</evidence>
<organism evidence="2 3">
    <name type="scientific">Mycena alexandri</name>
    <dbReference type="NCBI Taxonomy" id="1745969"/>
    <lineage>
        <taxon>Eukaryota</taxon>
        <taxon>Fungi</taxon>
        <taxon>Dikarya</taxon>
        <taxon>Basidiomycota</taxon>
        <taxon>Agaricomycotina</taxon>
        <taxon>Agaricomycetes</taxon>
        <taxon>Agaricomycetidae</taxon>
        <taxon>Agaricales</taxon>
        <taxon>Marasmiineae</taxon>
        <taxon>Mycenaceae</taxon>
        <taxon>Mycena</taxon>
    </lineage>
</organism>
<dbReference type="Proteomes" id="UP001218188">
    <property type="component" value="Unassembled WGS sequence"/>
</dbReference>
<name>A0AAD6S3R5_9AGAR</name>
<protein>
    <recommendedName>
        <fullName evidence="1">Bacteriophage T5 Orf172 DNA-binding domain-containing protein</fullName>
    </recommendedName>
</protein>